<dbReference type="InterPro" id="IPR029058">
    <property type="entry name" value="AB_hydrolase_fold"/>
</dbReference>
<dbReference type="GO" id="GO:0046503">
    <property type="term" value="P:glycerolipid catabolic process"/>
    <property type="evidence" value="ECO:0007669"/>
    <property type="project" value="TreeGrafter"/>
</dbReference>
<protein>
    <submittedName>
        <fullName evidence="2">Alpha/beta hydrolase</fullName>
    </submittedName>
</protein>
<dbReference type="Pfam" id="PF12697">
    <property type="entry name" value="Abhydrolase_6"/>
    <property type="match status" value="1"/>
</dbReference>
<organism evidence="2 3">
    <name type="scientific">Catellatospora bangladeshensis</name>
    <dbReference type="NCBI Taxonomy" id="310355"/>
    <lineage>
        <taxon>Bacteria</taxon>
        <taxon>Bacillati</taxon>
        <taxon>Actinomycetota</taxon>
        <taxon>Actinomycetes</taxon>
        <taxon>Micromonosporales</taxon>
        <taxon>Micromonosporaceae</taxon>
        <taxon>Catellatospora</taxon>
    </lineage>
</organism>
<comment type="caution">
    <text evidence="2">The sequence shown here is derived from an EMBL/GenBank/DDBJ whole genome shotgun (WGS) entry which is preliminary data.</text>
</comment>
<evidence type="ECO:0000259" key="1">
    <source>
        <dbReference type="Pfam" id="PF12697"/>
    </source>
</evidence>
<dbReference type="Proteomes" id="UP000601223">
    <property type="component" value="Unassembled WGS sequence"/>
</dbReference>
<dbReference type="PANTHER" id="PTHR43433">
    <property type="entry name" value="HYDROLASE, ALPHA/BETA FOLD FAMILY PROTEIN"/>
    <property type="match status" value="1"/>
</dbReference>
<dbReference type="Gene3D" id="3.40.50.1820">
    <property type="entry name" value="alpha/beta hydrolase"/>
    <property type="match status" value="1"/>
</dbReference>
<keyword evidence="3" id="KW-1185">Reference proteome</keyword>
<dbReference type="InterPro" id="IPR050471">
    <property type="entry name" value="AB_hydrolase"/>
</dbReference>
<feature type="domain" description="AB hydrolase-1" evidence="1">
    <location>
        <begin position="31"/>
        <end position="255"/>
    </location>
</feature>
<keyword evidence="2" id="KW-0378">Hydrolase</keyword>
<evidence type="ECO:0000313" key="3">
    <source>
        <dbReference type="Proteomes" id="UP000601223"/>
    </source>
</evidence>
<dbReference type="EMBL" id="BONF01000011">
    <property type="protein sequence ID" value="GIF81110.1"/>
    <property type="molecule type" value="Genomic_DNA"/>
</dbReference>
<evidence type="ECO:0000313" key="2">
    <source>
        <dbReference type="EMBL" id="GIF81110.1"/>
    </source>
</evidence>
<accession>A0A8J3NK47</accession>
<dbReference type="GO" id="GO:0004806">
    <property type="term" value="F:triacylglycerol lipase activity"/>
    <property type="evidence" value="ECO:0007669"/>
    <property type="project" value="TreeGrafter"/>
</dbReference>
<dbReference type="InterPro" id="IPR000073">
    <property type="entry name" value="AB_hydrolase_1"/>
</dbReference>
<dbReference type="RefSeq" id="WP_203745302.1">
    <property type="nucleotide sequence ID" value="NZ_BONF01000011.1"/>
</dbReference>
<dbReference type="SUPFAM" id="SSF53474">
    <property type="entry name" value="alpha/beta-Hydrolases"/>
    <property type="match status" value="1"/>
</dbReference>
<dbReference type="AlphaFoldDB" id="A0A8J3NK47"/>
<sequence length="263" mass="28464">MSSVISADGTAIAYTRIGQGPAVVLVDGAMCFRRMGPAGPLARQLADRFTVWTYDRRGRGESGDTAPYSVEREVEDLDALIKEAGGDVYLYGISSGAVLACDAAARLGGIRKLAVYEPPFIVDGTHEPRPDDYLDRMDAMIAQGRRGDAVATFMRTVGMPAFLVALFRLMPNWPKLKRVAHTLPYDFRVLGDTGAGRPLNAQRWAGAQLPALVMDGGKSPQYMRNAAKALAGALPQAEYRTLPGQTHLLKPEAVAPVLKEWFA</sequence>
<gene>
    <name evidence="2" type="ORF">Cba03nite_24590</name>
</gene>
<proteinExistence type="predicted"/>
<dbReference type="PANTHER" id="PTHR43433:SF5">
    <property type="entry name" value="AB HYDROLASE-1 DOMAIN-CONTAINING PROTEIN"/>
    <property type="match status" value="1"/>
</dbReference>
<reference evidence="2 3" key="1">
    <citation type="submission" date="2021-01" db="EMBL/GenBank/DDBJ databases">
        <title>Whole genome shotgun sequence of Catellatospora bangladeshensis NBRC 107357.</title>
        <authorList>
            <person name="Komaki H."/>
            <person name="Tamura T."/>
        </authorList>
    </citation>
    <scope>NUCLEOTIDE SEQUENCE [LARGE SCALE GENOMIC DNA]</scope>
    <source>
        <strain evidence="2 3">NBRC 107357</strain>
    </source>
</reference>
<name>A0A8J3NK47_9ACTN</name>